<organism evidence="1 2">
    <name type="scientific">Accipiter nisus</name>
    <name type="common">Eurasian sparrowhawk</name>
    <dbReference type="NCBI Taxonomy" id="211598"/>
    <lineage>
        <taxon>Eukaryota</taxon>
        <taxon>Metazoa</taxon>
        <taxon>Chordata</taxon>
        <taxon>Craniata</taxon>
        <taxon>Vertebrata</taxon>
        <taxon>Euteleostomi</taxon>
        <taxon>Archelosauria</taxon>
        <taxon>Archosauria</taxon>
        <taxon>Dinosauria</taxon>
        <taxon>Saurischia</taxon>
        <taxon>Theropoda</taxon>
        <taxon>Coelurosauria</taxon>
        <taxon>Aves</taxon>
        <taxon>Neognathae</taxon>
        <taxon>Neoaves</taxon>
        <taxon>Telluraves</taxon>
        <taxon>Accipitrimorphae</taxon>
        <taxon>Accipitriformes</taxon>
        <taxon>Accipitridae</taxon>
        <taxon>Accipitrinae</taxon>
        <taxon>Accipiter</taxon>
    </lineage>
</organism>
<evidence type="ECO:0000313" key="2">
    <source>
        <dbReference type="Proteomes" id="UP000694541"/>
    </source>
</evidence>
<protein>
    <recommendedName>
        <fullName evidence="3">NSFL1 cofactor p47</fullName>
    </recommendedName>
</protein>
<dbReference type="Gene3D" id="1.10.8.10">
    <property type="entry name" value="DNA helicase RuvA subunit, C-terminal domain"/>
    <property type="match status" value="1"/>
</dbReference>
<dbReference type="Proteomes" id="UP000694541">
    <property type="component" value="Unplaced"/>
</dbReference>
<sequence>MMADREEALREFVAVTGVEEERARFFLESAGWDLQIALASFYEDGGDEDILTLPQPTPSSISRGTAAR</sequence>
<reference evidence="1" key="2">
    <citation type="submission" date="2025-09" db="UniProtKB">
        <authorList>
            <consortium name="Ensembl"/>
        </authorList>
    </citation>
    <scope>IDENTIFICATION</scope>
</reference>
<evidence type="ECO:0000313" key="1">
    <source>
        <dbReference type="Ensembl" id="ENSANIP00000014249.1"/>
    </source>
</evidence>
<dbReference type="FunFam" id="1.10.8.10:FF:000020">
    <property type="entry name" value="NSFL1 (p97) cofactor (p47)"/>
    <property type="match status" value="1"/>
</dbReference>
<proteinExistence type="predicted"/>
<dbReference type="Pfam" id="PF14555">
    <property type="entry name" value="UBA_4"/>
    <property type="match status" value="1"/>
</dbReference>
<dbReference type="SUPFAM" id="SSF46934">
    <property type="entry name" value="UBA-like"/>
    <property type="match status" value="1"/>
</dbReference>
<evidence type="ECO:0008006" key="3">
    <source>
        <dbReference type="Google" id="ProtNLM"/>
    </source>
</evidence>
<dbReference type="Ensembl" id="ENSANIT00000014740.1">
    <property type="protein sequence ID" value="ENSANIP00000014249.1"/>
    <property type="gene ID" value="ENSANIG00000009672.1"/>
</dbReference>
<dbReference type="CDD" id="cd14348">
    <property type="entry name" value="UBA_p47"/>
    <property type="match status" value="1"/>
</dbReference>
<reference evidence="1" key="1">
    <citation type="submission" date="2025-08" db="UniProtKB">
        <authorList>
            <consortium name="Ensembl"/>
        </authorList>
    </citation>
    <scope>IDENTIFICATION</scope>
</reference>
<dbReference type="InterPro" id="IPR009060">
    <property type="entry name" value="UBA-like_sf"/>
</dbReference>
<accession>A0A8B9MU93</accession>
<dbReference type="AlphaFoldDB" id="A0A8B9MU93"/>
<name>A0A8B9MU93_9AVES</name>
<keyword evidence="2" id="KW-1185">Reference proteome</keyword>